<dbReference type="Gene3D" id="3.40.50.720">
    <property type="entry name" value="NAD(P)-binding Rossmann-like Domain"/>
    <property type="match status" value="1"/>
</dbReference>
<dbReference type="InterPro" id="IPR036291">
    <property type="entry name" value="NAD(P)-bd_dom_sf"/>
</dbReference>
<dbReference type="PANTHER" id="PTHR44169:SF6">
    <property type="entry name" value="NADPH-DEPENDENT 1-ACYLDIHYDROXYACETONE PHOSPHATE REDUCTASE"/>
    <property type="match status" value="1"/>
</dbReference>
<dbReference type="PRINTS" id="PR00081">
    <property type="entry name" value="GDHRDH"/>
</dbReference>
<evidence type="ECO:0000256" key="1">
    <source>
        <dbReference type="ARBA" id="ARBA00006484"/>
    </source>
</evidence>
<dbReference type="RefSeq" id="WP_367973197.1">
    <property type="nucleotide sequence ID" value="NZ_JBFPEQ010000001.1"/>
</dbReference>
<dbReference type="EMBL" id="JBFPER010000001">
    <property type="protein sequence ID" value="MEX0379865.1"/>
    <property type="molecule type" value="Genomic_DNA"/>
</dbReference>
<keyword evidence="5" id="KW-1185">Reference proteome</keyword>
<proteinExistence type="inferred from homology"/>
<protein>
    <submittedName>
        <fullName evidence="4">SDR family NAD(P)-dependent oxidoreductase</fullName>
    </submittedName>
</protein>
<dbReference type="PANTHER" id="PTHR44169">
    <property type="entry name" value="NADPH-DEPENDENT 1-ACYLDIHYDROXYACETONE PHOSPHATE REDUCTASE"/>
    <property type="match status" value="1"/>
</dbReference>
<evidence type="ECO:0000256" key="3">
    <source>
        <dbReference type="RuleBase" id="RU000363"/>
    </source>
</evidence>
<accession>A0ABV3S0C7</accession>
<evidence type="ECO:0000313" key="5">
    <source>
        <dbReference type="Proteomes" id="UP001556617"/>
    </source>
</evidence>
<dbReference type="Pfam" id="PF00106">
    <property type="entry name" value="adh_short"/>
    <property type="match status" value="1"/>
</dbReference>
<evidence type="ECO:0000313" key="4">
    <source>
        <dbReference type="EMBL" id="MEX0379865.1"/>
    </source>
</evidence>
<dbReference type="InterPro" id="IPR002347">
    <property type="entry name" value="SDR_fam"/>
</dbReference>
<evidence type="ECO:0000256" key="2">
    <source>
        <dbReference type="ARBA" id="ARBA00023002"/>
    </source>
</evidence>
<comment type="caution">
    <text evidence="4">The sequence shown here is derived from an EMBL/GenBank/DDBJ whole genome shotgun (WGS) entry which is preliminary data.</text>
</comment>
<dbReference type="Proteomes" id="UP001556617">
    <property type="component" value="Unassembled WGS sequence"/>
</dbReference>
<dbReference type="CDD" id="cd05374">
    <property type="entry name" value="17beta-HSD-like_SDR_c"/>
    <property type="match status" value="1"/>
</dbReference>
<dbReference type="PRINTS" id="PR00080">
    <property type="entry name" value="SDRFAMILY"/>
</dbReference>
<gene>
    <name evidence="4" type="ORF">AB3K24_00615</name>
</gene>
<reference evidence="4 5" key="1">
    <citation type="submission" date="2024-07" db="EMBL/GenBank/DDBJ databases">
        <authorList>
            <person name="Yun M."/>
        </authorList>
    </citation>
    <scope>NUCLEOTIDE SEQUENCE [LARGE SCALE GENOMIC DNA]</scope>
    <source>
        <strain evidence="4 5">MS01</strain>
    </source>
</reference>
<comment type="similarity">
    <text evidence="1 3">Belongs to the short-chain dehydrogenases/reductases (SDR) family.</text>
</comment>
<name>A0ABV3S0C7_9LACO</name>
<dbReference type="SUPFAM" id="SSF51735">
    <property type="entry name" value="NAD(P)-binding Rossmann-fold domains"/>
    <property type="match status" value="1"/>
</dbReference>
<keyword evidence="2" id="KW-0560">Oxidoreductase</keyword>
<sequence>MVKVVLITGASNGMGFEAAKIFAANNWIVYAGARRLEKMAPLENSGVKTARLDVTDHQSNVKFVERALSEQGHIDVLINNAGYGEYGPLEEVSLDTARKQLETNLFGAADLAQLVLPSMRQQSSGRIVNISSIAGNLYTPLGGWYHVTKFGLNVWSDVLDAEIKPFGVRSIVVQPGLTKSSWLDIAFTNARNNLKPNSPYEKLIGKVSQFFQRASSGATSADLAKVFYRAATDVKPKQRYFNSITDRLTVYLARNHPKIWRAIVDRMVK</sequence>
<organism evidence="4 5">
    <name type="scientific">Leuconostoc aquikimchii</name>
    <dbReference type="NCBI Taxonomy" id="3236804"/>
    <lineage>
        <taxon>Bacteria</taxon>
        <taxon>Bacillati</taxon>
        <taxon>Bacillota</taxon>
        <taxon>Bacilli</taxon>
        <taxon>Lactobacillales</taxon>
        <taxon>Lactobacillaceae</taxon>
        <taxon>Leuconostoc</taxon>
    </lineage>
</organism>